<dbReference type="Pfam" id="PF01047">
    <property type="entry name" value="MarR"/>
    <property type="match status" value="1"/>
</dbReference>
<dbReference type="PROSITE" id="PS50995">
    <property type="entry name" value="HTH_MARR_2"/>
    <property type="match status" value="1"/>
</dbReference>
<dbReference type="EMBL" id="JAAGRQ010000099">
    <property type="protein sequence ID" value="NDY58410.1"/>
    <property type="molecule type" value="Genomic_DNA"/>
</dbReference>
<sequence>MNEPHDSLPPIECLDLAMLFRRASRLMARAHYSRDHAGHAQEHVLSIVRHRGGISQAELLAILDVRSASLSELLTKLEKAGRIVRKRNPEDRRGFVISPLAGSAEPGEQPPGDGPDDAMRESAATLFGVLNPKERQQLWNLLNKLIAPLQDMETGPHGSRRGFDKRHGGRHGRNGGPGRRRHEKPE</sequence>
<evidence type="ECO:0000313" key="4">
    <source>
        <dbReference type="Proteomes" id="UP000469724"/>
    </source>
</evidence>
<comment type="caution">
    <text evidence="3">The sequence shown here is derived from an EMBL/GenBank/DDBJ whole genome shotgun (WGS) entry which is preliminary data.</text>
</comment>
<feature type="compositionally biased region" description="Basic residues" evidence="1">
    <location>
        <begin position="167"/>
        <end position="186"/>
    </location>
</feature>
<dbReference type="GO" id="GO:0006950">
    <property type="term" value="P:response to stress"/>
    <property type="evidence" value="ECO:0007669"/>
    <property type="project" value="TreeGrafter"/>
</dbReference>
<dbReference type="InterPro" id="IPR036390">
    <property type="entry name" value="WH_DNA-bd_sf"/>
</dbReference>
<dbReference type="Proteomes" id="UP000469724">
    <property type="component" value="Unassembled WGS sequence"/>
</dbReference>
<dbReference type="PANTHER" id="PTHR33164:SF43">
    <property type="entry name" value="HTH-TYPE TRANSCRIPTIONAL REPRESSOR YETL"/>
    <property type="match status" value="1"/>
</dbReference>
<reference evidence="3 4" key="1">
    <citation type="submission" date="2020-02" db="EMBL/GenBank/DDBJ databases">
        <title>Comparative genomics of sulfur disproportionating microorganisms.</title>
        <authorList>
            <person name="Ward L.M."/>
            <person name="Bertran E."/>
            <person name="Johnston D.T."/>
        </authorList>
    </citation>
    <scope>NUCLEOTIDE SEQUENCE [LARGE SCALE GENOMIC DNA]</scope>
    <source>
        <strain evidence="3 4">DSM 3696</strain>
    </source>
</reference>
<organism evidence="3 4">
    <name type="scientific">Desulfolutivibrio sulfodismutans</name>
    <dbReference type="NCBI Taxonomy" id="63561"/>
    <lineage>
        <taxon>Bacteria</taxon>
        <taxon>Pseudomonadati</taxon>
        <taxon>Thermodesulfobacteriota</taxon>
        <taxon>Desulfovibrionia</taxon>
        <taxon>Desulfovibrionales</taxon>
        <taxon>Desulfovibrionaceae</taxon>
        <taxon>Desulfolutivibrio</taxon>
    </lineage>
</organism>
<feature type="region of interest" description="Disordered" evidence="1">
    <location>
        <begin position="150"/>
        <end position="186"/>
    </location>
</feature>
<gene>
    <name evidence="3" type="ORF">G3N56_16885</name>
</gene>
<dbReference type="RefSeq" id="WP_163303483.1">
    <property type="nucleotide sequence ID" value="NZ_JAAGRQ010000099.1"/>
</dbReference>
<feature type="domain" description="HTH marR-type" evidence="2">
    <location>
        <begin position="13"/>
        <end position="147"/>
    </location>
</feature>
<dbReference type="InterPro" id="IPR000835">
    <property type="entry name" value="HTH_MarR-typ"/>
</dbReference>
<dbReference type="SMART" id="SM00347">
    <property type="entry name" value="HTH_MARR"/>
    <property type="match status" value="1"/>
</dbReference>
<keyword evidence="4" id="KW-1185">Reference proteome</keyword>
<feature type="region of interest" description="Disordered" evidence="1">
    <location>
        <begin position="94"/>
        <end position="119"/>
    </location>
</feature>
<dbReference type="PANTHER" id="PTHR33164">
    <property type="entry name" value="TRANSCRIPTIONAL REGULATOR, MARR FAMILY"/>
    <property type="match status" value="1"/>
</dbReference>
<name>A0A7K3NQC4_9BACT</name>
<dbReference type="SUPFAM" id="SSF46785">
    <property type="entry name" value="Winged helix' DNA-binding domain"/>
    <property type="match status" value="1"/>
</dbReference>
<evidence type="ECO:0000256" key="1">
    <source>
        <dbReference type="SAM" id="MobiDB-lite"/>
    </source>
</evidence>
<proteinExistence type="predicted"/>
<evidence type="ECO:0000313" key="3">
    <source>
        <dbReference type="EMBL" id="NDY58410.1"/>
    </source>
</evidence>
<dbReference type="GO" id="GO:0003700">
    <property type="term" value="F:DNA-binding transcription factor activity"/>
    <property type="evidence" value="ECO:0007669"/>
    <property type="project" value="InterPro"/>
</dbReference>
<accession>A0A7K3NQC4</accession>
<protein>
    <submittedName>
        <fullName evidence="3">Winged helix-turn-helix transcriptional regulator</fullName>
    </submittedName>
</protein>
<dbReference type="Gene3D" id="1.10.10.10">
    <property type="entry name" value="Winged helix-like DNA-binding domain superfamily/Winged helix DNA-binding domain"/>
    <property type="match status" value="1"/>
</dbReference>
<dbReference type="InterPro" id="IPR039422">
    <property type="entry name" value="MarR/SlyA-like"/>
</dbReference>
<dbReference type="InterPro" id="IPR036388">
    <property type="entry name" value="WH-like_DNA-bd_sf"/>
</dbReference>
<dbReference type="AlphaFoldDB" id="A0A7K3NQC4"/>
<evidence type="ECO:0000259" key="2">
    <source>
        <dbReference type="PROSITE" id="PS50995"/>
    </source>
</evidence>